<dbReference type="PANTHER" id="PTHR13542">
    <property type="entry name" value="LSM12 HOMOLOG"/>
    <property type="match status" value="1"/>
</dbReference>
<dbReference type="AlphaFoldDB" id="A0A6G1I2C9"/>
<gene>
    <name evidence="3" type="ORF">EJ06DRAFT_507308</name>
</gene>
<dbReference type="InterPro" id="IPR019181">
    <property type="entry name" value="LSM12_ABD"/>
</dbReference>
<dbReference type="InterPro" id="IPR047574">
    <property type="entry name" value="AD"/>
</dbReference>
<dbReference type="Pfam" id="PF09793">
    <property type="entry name" value="AD"/>
    <property type="match status" value="1"/>
</dbReference>
<dbReference type="SMART" id="SM00995">
    <property type="entry name" value="AD"/>
    <property type="match status" value="1"/>
</dbReference>
<dbReference type="InterPro" id="IPR039683">
    <property type="entry name" value="Lsm12-like"/>
</dbReference>
<sequence>MDPKRGTGPNKQSPASKPGTLPESDPIFKVVGARVRITTTLPNHTLEATLFAACSVTNLLALREGPPPSGPASPPSTFHVVPLSQVAGWKILSPPPQEAEPELPRLGMEAFRAREEKAVREAQRKEANRGRGVSAEAQEVFDHFEKTLPTRWDGPNIIVNDSIRVEPPYTVESLRVPKNKQGQMMQIKKVLEGFWTKKKSQQGQAGGRTVPATPVPPRKGG</sequence>
<feature type="domain" description="AD" evidence="2">
    <location>
        <begin position="104"/>
        <end position="199"/>
    </location>
</feature>
<evidence type="ECO:0000256" key="1">
    <source>
        <dbReference type="SAM" id="MobiDB-lite"/>
    </source>
</evidence>
<dbReference type="PROSITE" id="PS52001">
    <property type="entry name" value="AD"/>
    <property type="match status" value="1"/>
</dbReference>
<evidence type="ECO:0000259" key="2">
    <source>
        <dbReference type="PROSITE" id="PS52001"/>
    </source>
</evidence>
<organism evidence="3 4">
    <name type="scientific">Trichodelitschia bisporula</name>
    <dbReference type="NCBI Taxonomy" id="703511"/>
    <lineage>
        <taxon>Eukaryota</taxon>
        <taxon>Fungi</taxon>
        <taxon>Dikarya</taxon>
        <taxon>Ascomycota</taxon>
        <taxon>Pezizomycotina</taxon>
        <taxon>Dothideomycetes</taxon>
        <taxon>Dothideomycetes incertae sedis</taxon>
        <taxon>Phaeotrichales</taxon>
        <taxon>Phaeotrichaceae</taxon>
        <taxon>Trichodelitschia</taxon>
    </lineage>
</organism>
<feature type="region of interest" description="Disordered" evidence="1">
    <location>
        <begin position="1"/>
        <end position="25"/>
    </location>
</feature>
<protein>
    <recommendedName>
        <fullName evidence="2">AD domain-containing protein</fullName>
    </recommendedName>
</protein>
<evidence type="ECO:0000313" key="3">
    <source>
        <dbReference type="EMBL" id="KAF2402440.1"/>
    </source>
</evidence>
<accession>A0A6G1I2C9</accession>
<dbReference type="Proteomes" id="UP000799640">
    <property type="component" value="Unassembled WGS sequence"/>
</dbReference>
<keyword evidence="4" id="KW-1185">Reference proteome</keyword>
<dbReference type="OrthoDB" id="1057137at2759"/>
<name>A0A6G1I2C9_9PEZI</name>
<proteinExistence type="predicted"/>
<feature type="region of interest" description="Disordered" evidence="1">
    <location>
        <begin position="196"/>
        <end position="221"/>
    </location>
</feature>
<reference evidence="3" key="1">
    <citation type="journal article" date="2020" name="Stud. Mycol.">
        <title>101 Dothideomycetes genomes: a test case for predicting lifestyles and emergence of pathogens.</title>
        <authorList>
            <person name="Haridas S."/>
            <person name="Albert R."/>
            <person name="Binder M."/>
            <person name="Bloem J."/>
            <person name="Labutti K."/>
            <person name="Salamov A."/>
            <person name="Andreopoulos B."/>
            <person name="Baker S."/>
            <person name="Barry K."/>
            <person name="Bills G."/>
            <person name="Bluhm B."/>
            <person name="Cannon C."/>
            <person name="Castanera R."/>
            <person name="Culley D."/>
            <person name="Daum C."/>
            <person name="Ezra D."/>
            <person name="Gonzalez J."/>
            <person name="Henrissat B."/>
            <person name="Kuo A."/>
            <person name="Liang C."/>
            <person name="Lipzen A."/>
            <person name="Lutzoni F."/>
            <person name="Magnuson J."/>
            <person name="Mondo S."/>
            <person name="Nolan M."/>
            <person name="Ohm R."/>
            <person name="Pangilinan J."/>
            <person name="Park H.-J."/>
            <person name="Ramirez L."/>
            <person name="Alfaro M."/>
            <person name="Sun H."/>
            <person name="Tritt A."/>
            <person name="Yoshinaga Y."/>
            <person name="Zwiers L.-H."/>
            <person name="Turgeon B."/>
            <person name="Goodwin S."/>
            <person name="Spatafora J."/>
            <person name="Crous P."/>
            <person name="Grigoriev I."/>
        </authorList>
    </citation>
    <scope>NUCLEOTIDE SEQUENCE</scope>
    <source>
        <strain evidence="3">CBS 262.69</strain>
    </source>
</reference>
<dbReference type="EMBL" id="ML996691">
    <property type="protein sequence ID" value="KAF2402440.1"/>
    <property type="molecule type" value="Genomic_DNA"/>
</dbReference>
<evidence type="ECO:0000313" key="4">
    <source>
        <dbReference type="Proteomes" id="UP000799640"/>
    </source>
</evidence>